<organism evidence="3 4">
    <name type="scientific">Glaciibacter psychrotolerans</name>
    <dbReference type="NCBI Taxonomy" id="670054"/>
    <lineage>
        <taxon>Bacteria</taxon>
        <taxon>Bacillati</taxon>
        <taxon>Actinomycetota</taxon>
        <taxon>Actinomycetes</taxon>
        <taxon>Micrococcales</taxon>
        <taxon>Microbacteriaceae</taxon>
        <taxon>Glaciibacter</taxon>
    </lineage>
</organism>
<dbReference type="Gene3D" id="3.30.1380.10">
    <property type="match status" value="1"/>
</dbReference>
<sequence length="297" mass="31754">MSNPFDAPRKSRRISRRVRRNRTIALSGGGIVAIIMLGILIGNLSTSGSAPVAVSTPSDGATAAAEAVVATRTPIPIPPASGSDAPAVPPAAAPARFDKRAHSLDDPTSPWVVVNKRRALSPVDYTPSDLVVVDVAHTWEPRLRTDATRAVVEMFAAAKAEAGLSLASNSAYRAYSTQVEVYAEDVAANGGAYADTSTARPGHSEHQTGWTMDIGAADGNCSLNTCFADTAEGQWLRDTAWRFGFLLRYPADKVDVTGFAFEPWHYRYIGSELAEEMHNTGVTTLEEFFELPAAPTY</sequence>
<feature type="transmembrane region" description="Helical" evidence="1">
    <location>
        <begin position="21"/>
        <end position="41"/>
    </location>
</feature>
<dbReference type="PANTHER" id="PTHR34385">
    <property type="entry name" value="D-ALANYL-D-ALANINE CARBOXYPEPTIDASE"/>
    <property type="match status" value="1"/>
</dbReference>
<dbReference type="InterPro" id="IPR052179">
    <property type="entry name" value="DD-CPase-like"/>
</dbReference>
<keyword evidence="1" id="KW-0472">Membrane</keyword>
<protein>
    <submittedName>
        <fullName evidence="3">D-alanyl-D-alanine carboxypeptidase</fullName>
        <ecNumber evidence="3">3.4.16.4</ecNumber>
    </submittedName>
</protein>
<evidence type="ECO:0000256" key="1">
    <source>
        <dbReference type="SAM" id="Phobius"/>
    </source>
</evidence>
<keyword evidence="3" id="KW-0121">Carboxypeptidase</keyword>
<evidence type="ECO:0000313" key="4">
    <source>
        <dbReference type="Proteomes" id="UP000537260"/>
    </source>
</evidence>
<dbReference type="SUPFAM" id="SSF55166">
    <property type="entry name" value="Hedgehog/DD-peptidase"/>
    <property type="match status" value="1"/>
</dbReference>
<keyword evidence="3" id="KW-0645">Protease</keyword>
<feature type="domain" description="D-alanyl-D-alanine carboxypeptidase-like core" evidence="2">
    <location>
        <begin position="142"/>
        <end position="270"/>
    </location>
</feature>
<dbReference type="InterPro" id="IPR058193">
    <property type="entry name" value="VanY/YodJ_core_dom"/>
</dbReference>
<reference evidence="3 4" key="1">
    <citation type="submission" date="2020-07" db="EMBL/GenBank/DDBJ databases">
        <title>Sequencing the genomes of 1000 actinobacteria strains.</title>
        <authorList>
            <person name="Klenk H.-P."/>
        </authorList>
    </citation>
    <scope>NUCLEOTIDE SEQUENCE [LARGE SCALE GENOMIC DNA]</scope>
    <source>
        <strain evidence="3 4">LI1</strain>
    </source>
</reference>
<dbReference type="Pfam" id="PF02557">
    <property type="entry name" value="VanY"/>
    <property type="match status" value="1"/>
</dbReference>
<gene>
    <name evidence="3" type="ORF">HNR05_001709</name>
</gene>
<dbReference type="InterPro" id="IPR003709">
    <property type="entry name" value="VanY-like_core_dom"/>
</dbReference>
<dbReference type="PANTHER" id="PTHR34385:SF1">
    <property type="entry name" value="PEPTIDOGLYCAN L-ALANYL-D-GLUTAMATE ENDOPEPTIDASE CWLK"/>
    <property type="match status" value="1"/>
</dbReference>
<dbReference type="Proteomes" id="UP000537260">
    <property type="component" value="Unassembled WGS sequence"/>
</dbReference>
<accession>A0A7Z0EEA2</accession>
<proteinExistence type="predicted"/>
<dbReference type="EC" id="3.4.16.4" evidence="3"/>
<evidence type="ECO:0000313" key="3">
    <source>
        <dbReference type="EMBL" id="NYJ19918.1"/>
    </source>
</evidence>
<keyword evidence="1" id="KW-1133">Transmembrane helix</keyword>
<dbReference type="RefSeq" id="WP_179578604.1">
    <property type="nucleotide sequence ID" value="NZ_JACCFM010000001.1"/>
</dbReference>
<keyword evidence="1" id="KW-0812">Transmembrane</keyword>
<dbReference type="EMBL" id="JACCFM010000001">
    <property type="protein sequence ID" value="NYJ19918.1"/>
    <property type="molecule type" value="Genomic_DNA"/>
</dbReference>
<dbReference type="CDD" id="cd14852">
    <property type="entry name" value="LD-carboxypeptidase"/>
    <property type="match status" value="1"/>
</dbReference>
<dbReference type="AlphaFoldDB" id="A0A7Z0EEA2"/>
<name>A0A7Z0EEA2_9MICO</name>
<keyword evidence="3" id="KW-0378">Hydrolase</keyword>
<comment type="caution">
    <text evidence="3">The sequence shown here is derived from an EMBL/GenBank/DDBJ whole genome shotgun (WGS) entry which is preliminary data.</text>
</comment>
<dbReference type="GO" id="GO:0006508">
    <property type="term" value="P:proteolysis"/>
    <property type="evidence" value="ECO:0007669"/>
    <property type="project" value="InterPro"/>
</dbReference>
<dbReference type="InterPro" id="IPR009045">
    <property type="entry name" value="Zn_M74/Hedgehog-like"/>
</dbReference>
<dbReference type="GO" id="GO:0009002">
    <property type="term" value="F:serine-type D-Ala-D-Ala carboxypeptidase activity"/>
    <property type="evidence" value="ECO:0007669"/>
    <property type="project" value="UniProtKB-EC"/>
</dbReference>
<keyword evidence="4" id="KW-1185">Reference proteome</keyword>
<evidence type="ECO:0000259" key="2">
    <source>
        <dbReference type="Pfam" id="PF02557"/>
    </source>
</evidence>